<dbReference type="AlphaFoldDB" id="A0A0E9QD39"/>
<name>A0A0E9QD39_ANGAN</name>
<protein>
    <submittedName>
        <fullName evidence="1">Uncharacterized protein</fullName>
    </submittedName>
</protein>
<sequence>MPYWSCNPSFRKTSDMLQTKWLQRGHSHIFSCIFTCPRSKYDFQISLCILS</sequence>
<organism evidence="1">
    <name type="scientific">Anguilla anguilla</name>
    <name type="common">European freshwater eel</name>
    <name type="synonym">Muraena anguilla</name>
    <dbReference type="NCBI Taxonomy" id="7936"/>
    <lineage>
        <taxon>Eukaryota</taxon>
        <taxon>Metazoa</taxon>
        <taxon>Chordata</taxon>
        <taxon>Craniata</taxon>
        <taxon>Vertebrata</taxon>
        <taxon>Euteleostomi</taxon>
        <taxon>Actinopterygii</taxon>
        <taxon>Neopterygii</taxon>
        <taxon>Teleostei</taxon>
        <taxon>Anguilliformes</taxon>
        <taxon>Anguillidae</taxon>
        <taxon>Anguilla</taxon>
    </lineage>
</organism>
<dbReference type="EMBL" id="GBXM01094544">
    <property type="protein sequence ID" value="JAH14033.1"/>
    <property type="molecule type" value="Transcribed_RNA"/>
</dbReference>
<reference evidence="1" key="1">
    <citation type="submission" date="2014-11" db="EMBL/GenBank/DDBJ databases">
        <authorList>
            <person name="Amaro Gonzalez C."/>
        </authorList>
    </citation>
    <scope>NUCLEOTIDE SEQUENCE</scope>
</reference>
<reference evidence="1" key="2">
    <citation type="journal article" date="2015" name="Fish Shellfish Immunol.">
        <title>Early steps in the European eel (Anguilla anguilla)-Vibrio vulnificus interaction in the gills: Role of the RtxA13 toxin.</title>
        <authorList>
            <person name="Callol A."/>
            <person name="Pajuelo D."/>
            <person name="Ebbesson L."/>
            <person name="Teles M."/>
            <person name="MacKenzie S."/>
            <person name="Amaro C."/>
        </authorList>
    </citation>
    <scope>NUCLEOTIDE SEQUENCE</scope>
</reference>
<evidence type="ECO:0000313" key="1">
    <source>
        <dbReference type="EMBL" id="JAH14033.1"/>
    </source>
</evidence>
<accession>A0A0E9QD39</accession>
<proteinExistence type="predicted"/>